<sequence>MNVTAMVVAFCLPTEMRSSSACAPSRSAEQRAQQGLLSQGTLQRWSFEQFGVLEEFLARSRRKDVTWSGGDTVPWLVCVFFMKCERCVGTCCVFQLSSSRVFGVVMLRSVSSVLDTLTLVFELYVWLRERRQRAVTCVLLVGLHCSLACTCGAAVGPFIRDYENERHICAEALWWYLMVVGICTLRGYLFLVVRYVPALSGVVVERCSVKVVWELRPESLKVLGMGLQLCGLQVWCWLVSTILWLVLVERLLDLSSVTARLTGTYTLRGFLVVCYVPALSGVVVERCSMKVV</sequence>
<feature type="non-terminal residue" evidence="2">
    <location>
        <position position="1"/>
    </location>
</feature>
<evidence type="ECO:0000313" key="3">
    <source>
        <dbReference type="Proteomes" id="UP000652761"/>
    </source>
</evidence>
<dbReference type="AlphaFoldDB" id="A0A843U5F8"/>
<reference evidence="2" key="1">
    <citation type="submission" date="2017-07" db="EMBL/GenBank/DDBJ databases">
        <title>Taro Niue Genome Assembly and Annotation.</title>
        <authorList>
            <person name="Atibalentja N."/>
            <person name="Keating K."/>
            <person name="Fields C.J."/>
        </authorList>
    </citation>
    <scope>NUCLEOTIDE SEQUENCE</scope>
    <source>
        <strain evidence="2">Niue_2</strain>
        <tissue evidence="2">Leaf</tissue>
    </source>
</reference>
<feature type="transmembrane region" description="Helical" evidence="1">
    <location>
        <begin position="175"/>
        <end position="196"/>
    </location>
</feature>
<dbReference type="Proteomes" id="UP000652761">
    <property type="component" value="Unassembled WGS sequence"/>
</dbReference>
<proteinExistence type="predicted"/>
<gene>
    <name evidence="2" type="ORF">Taro_012989</name>
</gene>
<keyword evidence="1" id="KW-0812">Transmembrane</keyword>
<keyword evidence="1" id="KW-1133">Transmembrane helix</keyword>
<keyword evidence="3" id="KW-1185">Reference proteome</keyword>
<evidence type="ECO:0008006" key="4">
    <source>
        <dbReference type="Google" id="ProtNLM"/>
    </source>
</evidence>
<keyword evidence="1" id="KW-0472">Membrane</keyword>
<comment type="caution">
    <text evidence="2">The sequence shown here is derived from an EMBL/GenBank/DDBJ whole genome shotgun (WGS) entry which is preliminary data.</text>
</comment>
<feature type="transmembrane region" description="Helical" evidence="1">
    <location>
        <begin position="134"/>
        <end position="155"/>
    </location>
</feature>
<feature type="transmembrane region" description="Helical" evidence="1">
    <location>
        <begin position="265"/>
        <end position="284"/>
    </location>
</feature>
<name>A0A843U5F8_COLES</name>
<dbReference type="EMBL" id="NMUH01000513">
    <property type="protein sequence ID" value="MQL80542.1"/>
    <property type="molecule type" value="Genomic_DNA"/>
</dbReference>
<organism evidence="2 3">
    <name type="scientific">Colocasia esculenta</name>
    <name type="common">Wild taro</name>
    <name type="synonym">Arum esculentum</name>
    <dbReference type="NCBI Taxonomy" id="4460"/>
    <lineage>
        <taxon>Eukaryota</taxon>
        <taxon>Viridiplantae</taxon>
        <taxon>Streptophyta</taxon>
        <taxon>Embryophyta</taxon>
        <taxon>Tracheophyta</taxon>
        <taxon>Spermatophyta</taxon>
        <taxon>Magnoliopsida</taxon>
        <taxon>Liliopsida</taxon>
        <taxon>Araceae</taxon>
        <taxon>Aroideae</taxon>
        <taxon>Colocasieae</taxon>
        <taxon>Colocasia</taxon>
    </lineage>
</organism>
<protein>
    <recommendedName>
        <fullName evidence="4">Transmembrane protein</fullName>
    </recommendedName>
</protein>
<evidence type="ECO:0000313" key="2">
    <source>
        <dbReference type="EMBL" id="MQL80542.1"/>
    </source>
</evidence>
<evidence type="ECO:0000256" key="1">
    <source>
        <dbReference type="SAM" id="Phobius"/>
    </source>
</evidence>
<feature type="transmembrane region" description="Helical" evidence="1">
    <location>
        <begin position="222"/>
        <end position="245"/>
    </location>
</feature>
<accession>A0A843U5F8</accession>